<accession>A0A0W0YAB3</accession>
<evidence type="ECO:0000313" key="3">
    <source>
        <dbReference type="Proteomes" id="UP000054703"/>
    </source>
</evidence>
<dbReference type="EMBL" id="LNYU01000090">
    <property type="protein sequence ID" value="KTD53845.1"/>
    <property type="molecule type" value="Genomic_DNA"/>
</dbReference>
<evidence type="ECO:0008006" key="4">
    <source>
        <dbReference type="Google" id="ProtNLM"/>
    </source>
</evidence>
<sequence length="151" mass="17472">MCKLLLPRFMLLISLFASPLVYAVTNNEVTDWAQKVLMYTMSISYLTTPDEDKEAAKNFSHSAWESVNGFYFNESKIIKHYKLTLHPKPLNYPTLIKEDMCFGAPCWRINQTYNIPELHLNVAFSLLITSQKTASKSPFIIKSLNMKVEHY</sequence>
<reference evidence="2 3" key="1">
    <citation type="submission" date="2015-11" db="EMBL/GenBank/DDBJ databases">
        <title>Genomic analysis of 38 Legionella species identifies large and diverse effector repertoires.</title>
        <authorList>
            <person name="Burstein D."/>
            <person name="Amaro F."/>
            <person name="Zusman T."/>
            <person name="Lifshitz Z."/>
            <person name="Cohen O."/>
            <person name="Gilbert J.A."/>
            <person name="Pupko T."/>
            <person name="Shuman H.A."/>
            <person name="Segal G."/>
        </authorList>
    </citation>
    <scope>NUCLEOTIDE SEQUENCE [LARGE SCALE GENOMIC DNA]</scope>
    <source>
        <strain evidence="2 3">SC-63-C7</strain>
    </source>
</reference>
<name>A0A0W0YAB3_9GAMM</name>
<dbReference type="AlphaFoldDB" id="A0A0W0YAB3"/>
<evidence type="ECO:0000256" key="1">
    <source>
        <dbReference type="SAM" id="SignalP"/>
    </source>
</evidence>
<feature type="signal peptide" evidence="1">
    <location>
        <begin position="1"/>
        <end position="23"/>
    </location>
</feature>
<protein>
    <recommendedName>
        <fullName evidence="4">Protein IcmL (DotI)</fullName>
    </recommendedName>
</protein>
<feature type="chain" id="PRO_5006917406" description="Protein IcmL (DotI)" evidence="1">
    <location>
        <begin position="24"/>
        <end position="151"/>
    </location>
</feature>
<keyword evidence="1" id="KW-0732">Signal</keyword>
<keyword evidence="3" id="KW-1185">Reference proteome</keyword>
<comment type="caution">
    <text evidence="2">The sequence shown here is derived from an EMBL/GenBank/DDBJ whole genome shotgun (WGS) entry which is preliminary data.</text>
</comment>
<dbReference type="Proteomes" id="UP000054703">
    <property type="component" value="Unassembled WGS sequence"/>
</dbReference>
<dbReference type="PATRIC" id="fig|45074.5.peg.3778"/>
<gene>
    <name evidence="2" type="ORF">Lsan_3509</name>
</gene>
<proteinExistence type="predicted"/>
<evidence type="ECO:0000313" key="2">
    <source>
        <dbReference type="EMBL" id="KTD53845.1"/>
    </source>
</evidence>
<organism evidence="2 3">
    <name type="scientific">Legionella santicrucis</name>
    <dbReference type="NCBI Taxonomy" id="45074"/>
    <lineage>
        <taxon>Bacteria</taxon>
        <taxon>Pseudomonadati</taxon>
        <taxon>Pseudomonadota</taxon>
        <taxon>Gammaproteobacteria</taxon>
        <taxon>Legionellales</taxon>
        <taxon>Legionellaceae</taxon>
        <taxon>Legionella</taxon>
    </lineage>
</organism>
<dbReference type="RefSeq" id="WP_058515430.1">
    <property type="nucleotide sequence ID" value="NZ_CAAAIH010000036.1"/>
</dbReference>